<dbReference type="EMBL" id="CP071448">
    <property type="protein sequence ID" value="QSW90917.1"/>
    <property type="molecule type" value="Genomic_DNA"/>
</dbReference>
<evidence type="ECO:0000259" key="1">
    <source>
        <dbReference type="Pfam" id="PF14300"/>
    </source>
</evidence>
<evidence type="ECO:0000313" key="2">
    <source>
        <dbReference type="EMBL" id="QSW90917.1"/>
    </source>
</evidence>
<dbReference type="Proteomes" id="UP000663440">
    <property type="component" value="Chromosome"/>
</dbReference>
<reference evidence="2 3" key="1">
    <citation type="submission" date="2021-03" db="EMBL/GenBank/DDBJ databases">
        <title>Flavobacterium kribbensis sp. nov, an endophytic bacteria, isolated from soybean.</title>
        <authorList>
            <person name="Lee J."/>
            <person name="Seo J."/>
        </authorList>
    </citation>
    <scope>NUCLEOTIDE SEQUENCE [LARGE SCALE GENOMIC DNA]</scope>
    <source>
        <strain evidence="2 3">BB8</strain>
    </source>
</reference>
<gene>
    <name evidence="2" type="ORF">J0383_08925</name>
</gene>
<dbReference type="InterPro" id="IPR025402">
    <property type="entry name" value="DMP19_C"/>
</dbReference>
<accession>A0ABX7QIL5</accession>
<organism evidence="2 3">
    <name type="scientific">Flavobacterium endoglycinae</name>
    <dbReference type="NCBI Taxonomy" id="2816357"/>
    <lineage>
        <taxon>Bacteria</taxon>
        <taxon>Pseudomonadati</taxon>
        <taxon>Bacteroidota</taxon>
        <taxon>Flavobacteriia</taxon>
        <taxon>Flavobacteriales</taxon>
        <taxon>Flavobacteriaceae</taxon>
        <taxon>Flavobacterium</taxon>
    </lineage>
</organism>
<evidence type="ECO:0000313" key="3">
    <source>
        <dbReference type="Proteomes" id="UP000663440"/>
    </source>
</evidence>
<keyword evidence="3" id="KW-1185">Reference proteome</keyword>
<dbReference type="Gene3D" id="1.20.1420.60">
    <property type="match status" value="1"/>
</dbReference>
<dbReference type="Pfam" id="PF14300">
    <property type="entry name" value="DMP19"/>
    <property type="match status" value="1"/>
</dbReference>
<name>A0ABX7QIL5_9FLAO</name>
<feature type="domain" description="DNA mimic protein DMP19 C-terminal" evidence="1">
    <location>
        <begin position="31"/>
        <end position="138"/>
    </location>
</feature>
<proteinExistence type="predicted"/>
<sequence>MEEKDKQRQQFEDYSFEVVDKLFKIYDGKIEAMPENERDVVLIWRLEADMYNGGFVQYFCNWGFNNFEDTQKVLAKINAKQSLNIITECEQIISVLQDDDRIEALWDIPKYLPEYLSEEQDARLEELDEMYWKNLDDILLIGYNYYLKK</sequence>
<protein>
    <submittedName>
        <fullName evidence="2">DUF4375 domain-containing protein</fullName>
    </submittedName>
</protein>
<dbReference type="RefSeq" id="WP_207298057.1">
    <property type="nucleotide sequence ID" value="NZ_CP071448.1"/>
</dbReference>